<keyword evidence="2" id="KW-0472">Membrane</keyword>
<keyword evidence="3" id="KW-0934">Plastid</keyword>
<organism evidence="3 4">
    <name type="scientific">Nitzschia inconspicua</name>
    <dbReference type="NCBI Taxonomy" id="303405"/>
    <lineage>
        <taxon>Eukaryota</taxon>
        <taxon>Sar</taxon>
        <taxon>Stramenopiles</taxon>
        <taxon>Ochrophyta</taxon>
        <taxon>Bacillariophyta</taxon>
        <taxon>Bacillariophyceae</taxon>
        <taxon>Bacillariophycidae</taxon>
        <taxon>Bacillariales</taxon>
        <taxon>Bacillariaceae</taxon>
        <taxon>Nitzschia</taxon>
    </lineage>
</organism>
<name>A0A8H2SI53_9STRA</name>
<dbReference type="Proteomes" id="UP000693970">
    <property type="component" value="Plastid Pltd"/>
</dbReference>
<sequence length="148" mass="16515">MNDWIYEVDFFSLMNSTFYRFKHLLVHVMVKFKNIFSYLKKNYREIKSQPKLKRKSFLLGFTMIIVFTIRTLVLEAIAKDVPKSSPKPDSSNVAPSPTSVTMPSKEIVKGLAGAAESICALASSSGSFRIGIDFGMIVAIGILKVQGK</sequence>
<evidence type="ECO:0000256" key="2">
    <source>
        <dbReference type="SAM" id="Phobius"/>
    </source>
</evidence>
<dbReference type="EMBL" id="MW971520">
    <property type="protein sequence ID" value="QXE46113.1"/>
    <property type="molecule type" value="Genomic_DNA"/>
</dbReference>
<evidence type="ECO:0000313" key="4">
    <source>
        <dbReference type="Proteomes" id="UP000693970"/>
    </source>
</evidence>
<proteinExistence type="predicted"/>
<keyword evidence="2" id="KW-0812">Transmembrane</keyword>
<evidence type="ECO:0000313" key="3">
    <source>
        <dbReference type="EMBL" id="QXE46113.1"/>
    </source>
</evidence>
<feature type="transmembrane region" description="Helical" evidence="2">
    <location>
        <begin position="57"/>
        <end position="78"/>
    </location>
</feature>
<keyword evidence="4" id="KW-1185">Reference proteome</keyword>
<evidence type="ECO:0000256" key="1">
    <source>
        <dbReference type="SAM" id="MobiDB-lite"/>
    </source>
</evidence>
<keyword evidence="2" id="KW-1133">Transmembrane helix</keyword>
<protein>
    <submittedName>
        <fullName evidence="3">Uncharacterized protein</fullName>
    </submittedName>
</protein>
<feature type="compositionally biased region" description="Polar residues" evidence="1">
    <location>
        <begin position="92"/>
        <end position="101"/>
    </location>
</feature>
<accession>A0A8H2SI53</accession>
<gene>
    <name evidence="3" type="ORF">IV203_000035</name>
</gene>
<geneLocation type="plastid" evidence="3"/>
<dbReference type="AlphaFoldDB" id="A0A8H2SI53"/>
<reference evidence="3" key="1">
    <citation type="journal article" date="2021" name="Sci. Rep.">
        <title>Diploid genomic architecture of Nitzschia inconspicua, an elite biomass production diatom.</title>
        <authorList>
            <person name="Oliver A."/>
            <person name="Podell S."/>
            <person name="Pinowska A."/>
            <person name="Traller J.C."/>
            <person name="Smith S.R."/>
            <person name="McClure R."/>
            <person name="Beliaev A."/>
            <person name="Bohutskyi P."/>
            <person name="Hill E.A."/>
            <person name="Rabines A."/>
            <person name="Zheng H."/>
            <person name="Allen L.Z."/>
            <person name="Kuo A."/>
            <person name="Grigoriev I.V."/>
            <person name="Allen A.E."/>
            <person name="Hazlebeck D."/>
            <person name="Allen E.E."/>
        </authorList>
    </citation>
    <scope>NUCLEOTIDE SEQUENCE</scope>
    <source>
        <strain evidence="3">Hildebrandi</strain>
    </source>
</reference>
<feature type="region of interest" description="Disordered" evidence="1">
    <location>
        <begin position="81"/>
        <end position="101"/>
    </location>
</feature>